<feature type="transmembrane region" description="Helical" evidence="8">
    <location>
        <begin position="483"/>
        <end position="505"/>
    </location>
</feature>
<dbReference type="AlphaFoldDB" id="A0A7S1J346"/>
<feature type="transmembrane region" description="Helical" evidence="8">
    <location>
        <begin position="543"/>
        <end position="565"/>
    </location>
</feature>
<dbReference type="Pfam" id="PF07690">
    <property type="entry name" value="MFS_1"/>
    <property type="match status" value="1"/>
</dbReference>
<sequence>MGDCERDPLLNGLRLAQYGAQGNEPFEPFFYHSGTACNSDDLSPHLSTFTSEPRVHALKENAKLTRSVFMLLVLLQVLVHYDAGAIPASLGPDEQKHKLHKPEENLPARLHKHHKKSDTRVSTLSSSECNHEHHTIPIYSHGRYLNTIPNHGDDDAQQTRLHEGSSLQHDYGDSSLNRKGMIHDFKLGYAEVGLLQSLVYFGLTVSCSFGGSLLLRYQAKWLVTVGLTIDVLCLGLMAMTHSATICIGSRFLLGLAQAYLIMYLPVWIDEFAPDGYATTWMSIAQAGVPVGIMCGYMSSGMLAAHTGLNWRYSFGIQVCLLIPAILAFVCLPEGYVNLHCVQDVRDPNSPARQYHHDNVFIQIWLQLKAVLRRPLFVLNVLSLSALYYVVAALQLWVTPYVHGPPLNQPLSTIIIAYTLVSCSAPVLGLLTGGWFMDHMFGGYRSGMHKTAQVALCFGVVATVAAFLVTITTSFWFFFLLIWIVLYCGAACVPCCTGISLCSVPAELRPVASSVGMMVYNLLGWFAGPLLTGVVAQVTGNLAWGFRFTMGWSVVSFLCMLGVYYITCSQEEGKKDEALLRHGPEQQDPDQDLGGDLVSFASSSWTCTSPLVVPLSRKQSLQVLCRGSDYNLTPRARTESLGNGSACSHAGSSPFVSPEKEEGRKLRPGRGYSSP</sequence>
<evidence type="ECO:0000259" key="9">
    <source>
        <dbReference type="PROSITE" id="PS50850"/>
    </source>
</evidence>
<dbReference type="GO" id="GO:0016020">
    <property type="term" value="C:membrane"/>
    <property type="evidence" value="ECO:0007669"/>
    <property type="project" value="UniProtKB-SubCell"/>
</dbReference>
<reference evidence="10" key="1">
    <citation type="submission" date="2021-01" db="EMBL/GenBank/DDBJ databases">
        <authorList>
            <person name="Corre E."/>
            <person name="Pelletier E."/>
            <person name="Niang G."/>
            <person name="Scheremetjew M."/>
            <person name="Finn R."/>
            <person name="Kale V."/>
            <person name="Holt S."/>
            <person name="Cochrane G."/>
            <person name="Meng A."/>
            <person name="Brown T."/>
            <person name="Cohen L."/>
        </authorList>
    </citation>
    <scope>NUCLEOTIDE SEQUENCE</scope>
    <source>
        <strain evidence="10">NIES-381</strain>
    </source>
</reference>
<feature type="transmembrane region" description="Helical" evidence="8">
    <location>
        <begin position="409"/>
        <end position="432"/>
    </location>
</feature>
<organism evidence="10">
    <name type="scientific">Eutreptiella gymnastica</name>
    <dbReference type="NCBI Taxonomy" id="73025"/>
    <lineage>
        <taxon>Eukaryota</taxon>
        <taxon>Discoba</taxon>
        <taxon>Euglenozoa</taxon>
        <taxon>Euglenida</taxon>
        <taxon>Spirocuta</taxon>
        <taxon>Euglenophyceae</taxon>
        <taxon>Eutreptiales</taxon>
        <taxon>Eutreptiaceae</taxon>
        <taxon>Eutreptiella</taxon>
    </lineage>
</organism>
<evidence type="ECO:0000313" key="10">
    <source>
        <dbReference type="EMBL" id="CAD9031202.1"/>
    </source>
</evidence>
<comment type="similarity">
    <text evidence="6">Belongs to the major facilitator superfamily. Spinster (TC 2.A.1.49) family.</text>
</comment>
<protein>
    <recommendedName>
        <fullName evidence="9">Major facilitator superfamily (MFS) profile domain-containing protein</fullName>
    </recommendedName>
</protein>
<dbReference type="CDD" id="cd06174">
    <property type="entry name" value="MFS"/>
    <property type="match status" value="1"/>
</dbReference>
<evidence type="ECO:0000256" key="3">
    <source>
        <dbReference type="ARBA" id="ARBA00022692"/>
    </source>
</evidence>
<proteinExistence type="inferred from homology"/>
<keyword evidence="4 8" id="KW-1133">Transmembrane helix</keyword>
<feature type="transmembrane region" description="Helical" evidence="8">
    <location>
        <begin position="280"/>
        <end position="304"/>
    </location>
</feature>
<keyword evidence="5 8" id="KW-0472">Membrane</keyword>
<dbReference type="Gene3D" id="1.20.1250.20">
    <property type="entry name" value="MFS general substrate transporter like domains"/>
    <property type="match status" value="1"/>
</dbReference>
<evidence type="ECO:0000256" key="4">
    <source>
        <dbReference type="ARBA" id="ARBA00022989"/>
    </source>
</evidence>
<dbReference type="InterPro" id="IPR036259">
    <property type="entry name" value="MFS_trans_sf"/>
</dbReference>
<dbReference type="GO" id="GO:0022857">
    <property type="term" value="F:transmembrane transporter activity"/>
    <property type="evidence" value="ECO:0007669"/>
    <property type="project" value="InterPro"/>
</dbReference>
<feature type="transmembrane region" description="Helical" evidence="8">
    <location>
        <begin position="517"/>
        <end position="537"/>
    </location>
</feature>
<dbReference type="PANTHER" id="PTHR23505">
    <property type="entry name" value="SPINSTER"/>
    <property type="match status" value="1"/>
</dbReference>
<dbReference type="InterPro" id="IPR011701">
    <property type="entry name" value="MFS"/>
</dbReference>
<gene>
    <name evidence="10" type="ORF">EGYM00392_LOCUS42344</name>
</gene>
<keyword evidence="3 8" id="KW-0812">Transmembrane</keyword>
<evidence type="ECO:0000256" key="5">
    <source>
        <dbReference type="ARBA" id="ARBA00023136"/>
    </source>
</evidence>
<feature type="region of interest" description="Disordered" evidence="7">
    <location>
        <begin position="637"/>
        <end position="674"/>
    </location>
</feature>
<dbReference type="PROSITE" id="PS50850">
    <property type="entry name" value="MFS"/>
    <property type="match status" value="1"/>
</dbReference>
<feature type="transmembrane region" description="Helical" evidence="8">
    <location>
        <begin position="453"/>
        <end position="477"/>
    </location>
</feature>
<dbReference type="InterPro" id="IPR020846">
    <property type="entry name" value="MFS_dom"/>
</dbReference>
<dbReference type="SUPFAM" id="SSF103473">
    <property type="entry name" value="MFS general substrate transporter"/>
    <property type="match status" value="1"/>
</dbReference>
<evidence type="ECO:0000256" key="8">
    <source>
        <dbReference type="SAM" id="Phobius"/>
    </source>
</evidence>
<dbReference type="PANTHER" id="PTHR23505:SF9">
    <property type="entry name" value="PROTEIN, PUTATIVE-RELATED"/>
    <property type="match status" value="1"/>
</dbReference>
<keyword evidence="2" id="KW-0813">Transport</keyword>
<evidence type="ECO:0000256" key="6">
    <source>
        <dbReference type="ARBA" id="ARBA00024338"/>
    </source>
</evidence>
<name>A0A7S1J346_9EUGL</name>
<evidence type="ECO:0000256" key="1">
    <source>
        <dbReference type="ARBA" id="ARBA00004141"/>
    </source>
</evidence>
<feature type="transmembrane region" description="Helical" evidence="8">
    <location>
        <begin position="221"/>
        <end position="239"/>
    </location>
</feature>
<feature type="transmembrane region" description="Helical" evidence="8">
    <location>
        <begin position="187"/>
        <end position="215"/>
    </location>
</feature>
<feature type="transmembrane region" description="Helical" evidence="8">
    <location>
        <begin position="251"/>
        <end position="268"/>
    </location>
</feature>
<evidence type="ECO:0000256" key="7">
    <source>
        <dbReference type="SAM" id="MobiDB-lite"/>
    </source>
</evidence>
<evidence type="ECO:0000256" key="2">
    <source>
        <dbReference type="ARBA" id="ARBA00022448"/>
    </source>
</evidence>
<dbReference type="EMBL" id="HBGA01113680">
    <property type="protein sequence ID" value="CAD9031202.1"/>
    <property type="molecule type" value="Transcribed_RNA"/>
</dbReference>
<feature type="compositionally biased region" description="Polar residues" evidence="7">
    <location>
        <begin position="639"/>
        <end position="654"/>
    </location>
</feature>
<feature type="transmembrane region" description="Helical" evidence="8">
    <location>
        <begin position="375"/>
        <end position="397"/>
    </location>
</feature>
<feature type="domain" description="Major facilitator superfamily (MFS) profile" evidence="9">
    <location>
        <begin position="68"/>
        <end position="573"/>
    </location>
</feature>
<accession>A0A7S1J346</accession>
<comment type="subcellular location">
    <subcellularLocation>
        <location evidence="1">Membrane</location>
        <topology evidence="1">Multi-pass membrane protein</topology>
    </subcellularLocation>
</comment>
<dbReference type="InterPro" id="IPR044770">
    <property type="entry name" value="MFS_spinster-like"/>
</dbReference>